<organism evidence="10 11">
    <name type="scientific">Undibacterium fentianense</name>
    <dbReference type="NCBI Taxonomy" id="2828728"/>
    <lineage>
        <taxon>Bacteria</taxon>
        <taxon>Pseudomonadati</taxon>
        <taxon>Pseudomonadota</taxon>
        <taxon>Betaproteobacteria</taxon>
        <taxon>Burkholderiales</taxon>
        <taxon>Oxalobacteraceae</taxon>
        <taxon>Undibacterium</taxon>
    </lineage>
</organism>
<evidence type="ECO:0000256" key="1">
    <source>
        <dbReference type="ARBA" id="ARBA00005005"/>
    </source>
</evidence>
<dbReference type="GO" id="GO:0070403">
    <property type="term" value="F:NAD+ binding"/>
    <property type="evidence" value="ECO:0007669"/>
    <property type="project" value="InterPro"/>
</dbReference>
<dbReference type="InterPro" id="IPR029045">
    <property type="entry name" value="ClpP/crotonase-like_dom_sf"/>
</dbReference>
<dbReference type="Proteomes" id="UP000678545">
    <property type="component" value="Unassembled WGS sequence"/>
</dbReference>
<keyword evidence="4" id="KW-0560">Oxidoreductase</keyword>
<dbReference type="Gene3D" id="3.90.226.10">
    <property type="entry name" value="2-enoyl-CoA Hydratase, Chain A, domain 1"/>
    <property type="match status" value="1"/>
</dbReference>
<dbReference type="GO" id="GO:0006631">
    <property type="term" value="P:fatty acid metabolic process"/>
    <property type="evidence" value="ECO:0007669"/>
    <property type="project" value="UniProtKB-KW"/>
</dbReference>
<evidence type="ECO:0000256" key="4">
    <source>
        <dbReference type="ARBA" id="ARBA00023002"/>
    </source>
</evidence>
<name>A0A941E4L2_9BURK</name>
<accession>A0A941E4L2</accession>
<evidence type="ECO:0000256" key="7">
    <source>
        <dbReference type="ARBA" id="ARBA00049556"/>
    </source>
</evidence>
<protein>
    <submittedName>
        <fullName evidence="10">3-hydroxyacyl-CoA dehydrogenase/enoyl-CoA hydratase family protein</fullName>
    </submittedName>
</protein>
<comment type="pathway">
    <text evidence="1">Lipid metabolism; fatty acid beta-oxidation.</text>
</comment>
<dbReference type="InterPro" id="IPR001753">
    <property type="entry name" value="Enoyl-CoA_hydra/iso"/>
</dbReference>
<gene>
    <name evidence="10" type="ORF">KDM90_06525</name>
</gene>
<keyword evidence="11" id="KW-1185">Reference proteome</keyword>
<keyword evidence="2" id="KW-0276">Fatty acid metabolism</keyword>
<evidence type="ECO:0000313" key="11">
    <source>
        <dbReference type="Proteomes" id="UP000678545"/>
    </source>
</evidence>
<dbReference type="Gene3D" id="3.40.50.720">
    <property type="entry name" value="NAD(P)-binding Rossmann-like Domain"/>
    <property type="match status" value="1"/>
</dbReference>
<comment type="catalytic activity">
    <reaction evidence="7">
        <text>a (3S)-3-hydroxyacyl-CoA + NAD(+) = a 3-oxoacyl-CoA + NADH + H(+)</text>
        <dbReference type="Rhea" id="RHEA:22432"/>
        <dbReference type="ChEBI" id="CHEBI:15378"/>
        <dbReference type="ChEBI" id="CHEBI:57318"/>
        <dbReference type="ChEBI" id="CHEBI:57540"/>
        <dbReference type="ChEBI" id="CHEBI:57945"/>
        <dbReference type="ChEBI" id="CHEBI:90726"/>
        <dbReference type="EC" id="1.1.1.35"/>
    </reaction>
</comment>
<dbReference type="SUPFAM" id="SSF51735">
    <property type="entry name" value="NAD(P)-binding Rossmann-fold domains"/>
    <property type="match status" value="1"/>
</dbReference>
<evidence type="ECO:0000313" key="10">
    <source>
        <dbReference type="EMBL" id="MBR7799648.1"/>
    </source>
</evidence>
<dbReference type="PANTHER" id="PTHR48075:SF7">
    <property type="entry name" value="3-HYDROXYACYL-COA DEHYDROGENASE-RELATED"/>
    <property type="match status" value="1"/>
</dbReference>
<keyword evidence="6" id="KW-0443">Lipid metabolism</keyword>
<proteinExistence type="predicted"/>
<dbReference type="AlphaFoldDB" id="A0A941E4L2"/>
<dbReference type="Gene3D" id="1.10.1040.50">
    <property type="match status" value="1"/>
</dbReference>
<evidence type="ECO:0000259" key="8">
    <source>
        <dbReference type="Pfam" id="PF00725"/>
    </source>
</evidence>
<dbReference type="PANTHER" id="PTHR48075">
    <property type="entry name" value="3-HYDROXYACYL-COA DEHYDROGENASE FAMILY PROTEIN"/>
    <property type="match status" value="1"/>
</dbReference>
<dbReference type="InterPro" id="IPR008927">
    <property type="entry name" value="6-PGluconate_DH-like_C_sf"/>
</dbReference>
<feature type="domain" description="3-hydroxyacyl-CoA dehydrogenase C-terminal" evidence="8">
    <location>
        <begin position="194"/>
        <end position="293"/>
    </location>
</feature>
<evidence type="ECO:0000256" key="6">
    <source>
        <dbReference type="ARBA" id="ARBA00023098"/>
    </source>
</evidence>
<feature type="domain" description="3-hydroxyacyl-CoA dehydrogenase NAD binding" evidence="9">
    <location>
        <begin position="8"/>
        <end position="191"/>
    </location>
</feature>
<dbReference type="Pfam" id="PF00378">
    <property type="entry name" value="ECH_1"/>
    <property type="match status" value="1"/>
</dbReference>
<dbReference type="InterPro" id="IPR006108">
    <property type="entry name" value="3HC_DH_C"/>
</dbReference>
<dbReference type="SUPFAM" id="SSF48179">
    <property type="entry name" value="6-phosphogluconate dehydrogenase C-terminal domain-like"/>
    <property type="match status" value="2"/>
</dbReference>
<keyword evidence="3" id="KW-0442">Lipid degradation</keyword>
<dbReference type="RefSeq" id="WP_212674782.1">
    <property type="nucleotide sequence ID" value="NZ_JAGSPJ010000002.1"/>
</dbReference>
<sequence length="799" mass="85842">MPNFIVKKVAVLGAGVMGAQIAAHCVNAKVPVVLFDLPAKEGPKNGIVLKAIENLKKLNPAPLGDKDDAALIEVANYEDNLDVLAGCDLIIEAIAERMDWKHDLYKKVAPHIAPNAIFASNTSGLSITALSEGFDAGLKERFCGVHFFNPPRYMHLVELIPTAATRSDILDQLEGFLTTTLGKGVVHAKDTPNFIANRVGIFGMLATIYQAEQFGLSVDVVDDLTGKKLGRASSGTFRTADVVGLDTMAHVIKTMQDNLQDDPFFAVYKTPEVLAKLVAAGTLGSKSGAGFYKKVGKDILRLDFASGEYVPGGAKADDLVGRILKEKDPVKKMKSLRESTNKQAQFLWSIFRDAFHYIAIHGATIADNARDIDFAMRWGFGWNVGPFETWQASGWQQVATWVKEDIDAGKALCATPLPAWVFEGPVADKGGVHTSEGSWSISRSTFVPRSNLAVYDRQAFRAPVLGAGAETGATAGVTFFEDDSVRIWHQNDDVLILSFKTKMHVIGPGVVAGMEKAIAEAEKNFKGLVIWHADAAEGGAFSAGADLQAMLPLFMSGGVKAIEPAVSQLQNAHQALKYANIPVVAAVAGLALGGGCELMMHAAKRVAALESYIGLVEVGVGLVPGGGGLKEAAVRAAKDAKGTDLLQFLKNYFTNAATANVSKSALEAQKMGYLGQDDVIVFNAFELLHVAKVEARAMFDAGYRPPMRKLVPVTGRHGIATIGAQLINMRDGGFISAHDFKLGKMIAEVVCGGDIDNGSMVSEQWLLDMERKAFMELLNHPKTQERIMGMMQTGKPVRN</sequence>
<dbReference type="CDD" id="cd06558">
    <property type="entry name" value="crotonase-like"/>
    <property type="match status" value="1"/>
</dbReference>
<evidence type="ECO:0000259" key="9">
    <source>
        <dbReference type="Pfam" id="PF02737"/>
    </source>
</evidence>
<dbReference type="InterPro" id="IPR036291">
    <property type="entry name" value="NAD(P)-bd_dom_sf"/>
</dbReference>
<evidence type="ECO:0000256" key="5">
    <source>
        <dbReference type="ARBA" id="ARBA00023027"/>
    </source>
</evidence>
<dbReference type="Pfam" id="PF00725">
    <property type="entry name" value="3HCDH"/>
    <property type="match status" value="1"/>
</dbReference>
<evidence type="ECO:0000256" key="3">
    <source>
        <dbReference type="ARBA" id="ARBA00022963"/>
    </source>
</evidence>
<dbReference type="EMBL" id="JAGSPJ010000002">
    <property type="protein sequence ID" value="MBR7799648.1"/>
    <property type="molecule type" value="Genomic_DNA"/>
</dbReference>
<dbReference type="GO" id="GO:0016042">
    <property type="term" value="P:lipid catabolic process"/>
    <property type="evidence" value="ECO:0007669"/>
    <property type="project" value="UniProtKB-KW"/>
</dbReference>
<dbReference type="Pfam" id="PF02737">
    <property type="entry name" value="3HCDH_N"/>
    <property type="match status" value="1"/>
</dbReference>
<dbReference type="GO" id="GO:0003857">
    <property type="term" value="F:(3S)-3-hydroxyacyl-CoA dehydrogenase (NAD+) activity"/>
    <property type="evidence" value="ECO:0007669"/>
    <property type="project" value="UniProtKB-EC"/>
</dbReference>
<dbReference type="SUPFAM" id="SSF52096">
    <property type="entry name" value="ClpP/crotonase"/>
    <property type="match status" value="1"/>
</dbReference>
<reference evidence="10" key="1">
    <citation type="submission" date="2021-04" db="EMBL/GenBank/DDBJ databases">
        <title>novel species isolated from subtropical streams in China.</title>
        <authorList>
            <person name="Lu H."/>
        </authorList>
    </citation>
    <scope>NUCLEOTIDE SEQUENCE</scope>
    <source>
        <strain evidence="10">FT137W</strain>
    </source>
</reference>
<evidence type="ECO:0000256" key="2">
    <source>
        <dbReference type="ARBA" id="ARBA00022832"/>
    </source>
</evidence>
<comment type="caution">
    <text evidence="10">The sequence shown here is derived from an EMBL/GenBank/DDBJ whole genome shotgun (WGS) entry which is preliminary data.</text>
</comment>
<dbReference type="InterPro" id="IPR006176">
    <property type="entry name" value="3-OHacyl-CoA_DH_NAD-bd"/>
</dbReference>
<keyword evidence="5" id="KW-0520">NAD</keyword>